<dbReference type="VEuPathDB" id="FungiDB:AN6750"/>
<sequence>MNLLKRLSTLLPGRRPAVAESPSTEHVTVLIVGAGSTGLALAQGLKKAGIPCIIVEKNPSIDAQNRDWNMGLHWGAESLQTLMPEAMWSRIQSIQVDPSTPTAEVDCLKFLNGATGEVMATVPARKFYRLRRRKLRHLLSEGLDIRWNHRITAIEYSGDGKYATAYFDGQTSVTASLVVGADGARSTVRELLLGPQNGRIRTVPYCATWVQARYTAEQARFLRTFHPLYIAGINPAGFFSFLGLHDASSPDPAAWTFFFYISWRSPLEEQEATKNWTNAQRLAQVKQFAQHFTDPWKSAFEWLPDDQKVWYMCLTDFDPGCDEHRWDNHDGRVTLAGDAAHAMTYQRGQGLNHSVTDAGKLATAIGEFVSGDKKRGDAIDEYEQEMIERAGGEVRMSTTNTEMMHNWEEVLESPIFRRGMTKVQDTAAAEAAATASSDKDAHDGKGG</sequence>
<keyword evidence="4" id="KW-0560">Oxidoreductase</keyword>
<reference evidence="8" key="1">
    <citation type="journal article" date="2005" name="Nature">
        <title>Sequencing of Aspergillus nidulans and comparative analysis with A. fumigatus and A. oryzae.</title>
        <authorList>
            <person name="Galagan J.E."/>
            <person name="Calvo S.E."/>
            <person name="Cuomo C."/>
            <person name="Ma L.J."/>
            <person name="Wortman J.R."/>
            <person name="Batzoglou S."/>
            <person name="Lee S.I."/>
            <person name="Basturkmen M."/>
            <person name="Spevak C.C."/>
            <person name="Clutterbuck J."/>
            <person name="Kapitonov V."/>
            <person name="Jurka J."/>
            <person name="Scazzocchio C."/>
            <person name="Farman M."/>
            <person name="Butler J."/>
            <person name="Purcell S."/>
            <person name="Harris S."/>
            <person name="Braus G.H."/>
            <person name="Draht O."/>
            <person name="Busch S."/>
            <person name="D'Enfert C."/>
            <person name="Bouchier C."/>
            <person name="Goldman G.H."/>
            <person name="Bell-Pedersen D."/>
            <person name="Griffiths-Jones S."/>
            <person name="Doonan J.H."/>
            <person name="Yu J."/>
            <person name="Vienken K."/>
            <person name="Pain A."/>
            <person name="Freitag M."/>
            <person name="Selker E.U."/>
            <person name="Archer D.B."/>
            <person name="Penalva M.A."/>
            <person name="Oakley B.R."/>
            <person name="Momany M."/>
            <person name="Tanaka T."/>
            <person name="Kumagai T."/>
            <person name="Asai K."/>
            <person name="Machida M."/>
            <person name="Nierman W.C."/>
            <person name="Denning D.W."/>
            <person name="Caddick M."/>
            <person name="Hynes M."/>
            <person name="Paoletti M."/>
            <person name="Fischer R."/>
            <person name="Miller B."/>
            <person name="Dyer P."/>
            <person name="Sachs M.S."/>
            <person name="Osmani S.A."/>
            <person name="Birren B.W."/>
        </authorList>
    </citation>
    <scope>NUCLEOTIDE SEQUENCE [LARGE SCALE GENOMIC DNA]</scope>
    <source>
        <strain evidence="8">FGSC A4 / ATCC 38163 / CBS 112.46 / NRRL 194 / M139</strain>
    </source>
</reference>
<dbReference type="GO" id="GO:0044550">
    <property type="term" value="P:secondary metabolite biosynthetic process"/>
    <property type="evidence" value="ECO:0000318"/>
    <property type="project" value="GO_Central"/>
</dbReference>
<accession>Q5AY80</accession>
<keyword evidence="8" id="KW-1185">Reference proteome</keyword>
<accession>C8V1Z1</accession>
<dbReference type="InterPro" id="IPR036188">
    <property type="entry name" value="FAD/NAD-bd_sf"/>
</dbReference>
<dbReference type="Pfam" id="PF01494">
    <property type="entry name" value="FAD_binding_3"/>
    <property type="match status" value="1"/>
</dbReference>
<dbReference type="HOGENOM" id="CLU_009665_3_2_1"/>
<evidence type="ECO:0000256" key="2">
    <source>
        <dbReference type="ARBA" id="ARBA00022630"/>
    </source>
</evidence>
<dbReference type="STRING" id="227321.Q5AY80"/>
<dbReference type="RefSeq" id="XP_664354.1">
    <property type="nucleotide sequence ID" value="XM_659262.1"/>
</dbReference>
<dbReference type="InterPro" id="IPR002938">
    <property type="entry name" value="FAD-bd"/>
</dbReference>
<dbReference type="PANTHER" id="PTHR47178">
    <property type="entry name" value="MONOOXYGENASE, FAD-BINDING"/>
    <property type="match status" value="1"/>
</dbReference>
<proteinExistence type="predicted"/>
<name>Q5AY80_EMENI</name>
<organism evidence="7 8">
    <name type="scientific">Emericella nidulans (strain FGSC A4 / ATCC 38163 / CBS 112.46 / NRRL 194 / M139)</name>
    <name type="common">Aspergillus nidulans</name>
    <dbReference type="NCBI Taxonomy" id="227321"/>
    <lineage>
        <taxon>Eukaryota</taxon>
        <taxon>Fungi</taxon>
        <taxon>Dikarya</taxon>
        <taxon>Ascomycota</taxon>
        <taxon>Pezizomycotina</taxon>
        <taxon>Eurotiomycetes</taxon>
        <taxon>Eurotiomycetidae</taxon>
        <taxon>Eurotiales</taxon>
        <taxon>Aspergillaceae</taxon>
        <taxon>Aspergillus</taxon>
        <taxon>Aspergillus subgen. Nidulantes</taxon>
    </lineage>
</organism>
<dbReference type="Proteomes" id="UP000000560">
    <property type="component" value="Chromosome I"/>
</dbReference>
<evidence type="ECO:0000256" key="5">
    <source>
        <dbReference type="ARBA" id="ARBA00023033"/>
    </source>
</evidence>
<dbReference type="KEGG" id="ani:ANIA_06750"/>
<evidence type="ECO:0000256" key="1">
    <source>
        <dbReference type="ARBA" id="ARBA00001974"/>
    </source>
</evidence>
<dbReference type="eggNOG" id="KOG2614">
    <property type="taxonomic scope" value="Eukaryota"/>
</dbReference>
<evidence type="ECO:0000313" key="8">
    <source>
        <dbReference type="Proteomes" id="UP000000560"/>
    </source>
</evidence>
<dbReference type="AlphaFoldDB" id="Q5AY80"/>
<dbReference type="GO" id="GO:0071949">
    <property type="term" value="F:FAD binding"/>
    <property type="evidence" value="ECO:0007669"/>
    <property type="project" value="InterPro"/>
</dbReference>
<dbReference type="PANTHER" id="PTHR47178:SF3">
    <property type="entry name" value="FAD-BINDING DOMAIN-CONTAINING PROTEIN"/>
    <property type="match status" value="1"/>
</dbReference>
<keyword evidence="3" id="KW-0274">FAD</keyword>
<dbReference type="EMBL" id="BN001301">
    <property type="protein sequence ID" value="CBF71386.1"/>
    <property type="molecule type" value="Genomic_DNA"/>
</dbReference>
<keyword evidence="2" id="KW-0285">Flavoprotein</keyword>
<feature type="domain" description="FAD-binding" evidence="6">
    <location>
        <begin position="27"/>
        <end position="390"/>
    </location>
</feature>
<dbReference type="GO" id="GO:0004497">
    <property type="term" value="F:monooxygenase activity"/>
    <property type="evidence" value="ECO:0007669"/>
    <property type="project" value="UniProtKB-KW"/>
</dbReference>
<dbReference type="Gene3D" id="3.50.50.60">
    <property type="entry name" value="FAD/NAD(P)-binding domain"/>
    <property type="match status" value="1"/>
</dbReference>
<reference evidence="8" key="2">
    <citation type="journal article" date="2009" name="Fungal Genet. Biol.">
        <title>The 2008 update of the Aspergillus nidulans genome annotation: a community effort.</title>
        <authorList>
            <person name="Wortman J.R."/>
            <person name="Gilsenan J.M."/>
            <person name="Joardar V."/>
            <person name="Deegan J."/>
            <person name="Clutterbuck J."/>
            <person name="Andersen M.R."/>
            <person name="Archer D."/>
            <person name="Bencina M."/>
            <person name="Braus G."/>
            <person name="Coutinho P."/>
            <person name="von Dohren H."/>
            <person name="Doonan J."/>
            <person name="Driessen A.J."/>
            <person name="Durek P."/>
            <person name="Espeso E."/>
            <person name="Fekete E."/>
            <person name="Flipphi M."/>
            <person name="Estrada C.G."/>
            <person name="Geysens S."/>
            <person name="Goldman G."/>
            <person name="de Groot P.W."/>
            <person name="Hansen K."/>
            <person name="Harris S.D."/>
            <person name="Heinekamp T."/>
            <person name="Helmstaedt K."/>
            <person name="Henrissat B."/>
            <person name="Hofmann G."/>
            <person name="Homan T."/>
            <person name="Horio T."/>
            <person name="Horiuchi H."/>
            <person name="James S."/>
            <person name="Jones M."/>
            <person name="Karaffa L."/>
            <person name="Karanyi Z."/>
            <person name="Kato M."/>
            <person name="Keller N."/>
            <person name="Kelly D.E."/>
            <person name="Kiel J.A."/>
            <person name="Kim J.M."/>
            <person name="van der Klei I.J."/>
            <person name="Klis F.M."/>
            <person name="Kovalchuk A."/>
            <person name="Krasevec N."/>
            <person name="Kubicek C.P."/>
            <person name="Liu B."/>
            <person name="Maccabe A."/>
            <person name="Meyer V."/>
            <person name="Mirabito P."/>
            <person name="Miskei M."/>
            <person name="Mos M."/>
            <person name="Mullins J."/>
            <person name="Nelson D.R."/>
            <person name="Nielsen J."/>
            <person name="Oakley B.R."/>
            <person name="Osmani S.A."/>
            <person name="Pakula T."/>
            <person name="Paszewski A."/>
            <person name="Paulsen I."/>
            <person name="Pilsyk S."/>
            <person name="Pocsi I."/>
            <person name="Punt P.J."/>
            <person name="Ram A.F."/>
            <person name="Ren Q."/>
            <person name="Robellet X."/>
            <person name="Robson G."/>
            <person name="Seiboth B."/>
            <person name="van Solingen P."/>
            <person name="Specht T."/>
            <person name="Sun J."/>
            <person name="Taheri-Talesh N."/>
            <person name="Takeshita N."/>
            <person name="Ussery D."/>
            <person name="vanKuyk P.A."/>
            <person name="Visser H."/>
            <person name="van de Vondervoort P.J."/>
            <person name="de Vries R.P."/>
            <person name="Walton J."/>
            <person name="Xiang X."/>
            <person name="Xiong Y."/>
            <person name="Zeng A.P."/>
            <person name="Brandt B.W."/>
            <person name="Cornell M.J."/>
            <person name="van den Hondel C.A."/>
            <person name="Visser J."/>
            <person name="Oliver S.G."/>
            <person name="Turner G."/>
        </authorList>
    </citation>
    <scope>GENOME REANNOTATION</scope>
    <source>
        <strain evidence="8">FGSC A4 / ATCC 38163 / CBS 112.46 / NRRL 194 / M139</strain>
    </source>
</reference>
<dbReference type="InParanoid" id="Q5AY80"/>
<keyword evidence="5" id="KW-0503">Monooxygenase</keyword>
<dbReference type="OMA" id="FCDPWKS"/>
<evidence type="ECO:0000313" key="7">
    <source>
        <dbReference type="EMBL" id="CBF71386.1"/>
    </source>
</evidence>
<evidence type="ECO:0000256" key="4">
    <source>
        <dbReference type="ARBA" id="ARBA00023002"/>
    </source>
</evidence>
<dbReference type="OrthoDB" id="47494at2759"/>
<gene>
    <name evidence="7" type="ORF">ANIA_06750</name>
</gene>
<dbReference type="PRINTS" id="PR00420">
    <property type="entry name" value="RNGMNOXGNASE"/>
</dbReference>
<dbReference type="GeneID" id="2870247"/>
<protein>
    <recommendedName>
        <fullName evidence="6">FAD-binding domain-containing protein</fullName>
    </recommendedName>
</protein>
<comment type="cofactor">
    <cofactor evidence="1">
        <name>FAD</name>
        <dbReference type="ChEBI" id="CHEBI:57692"/>
    </cofactor>
</comment>
<dbReference type="SUPFAM" id="SSF51905">
    <property type="entry name" value="FAD/NAD(P)-binding domain"/>
    <property type="match status" value="1"/>
</dbReference>
<evidence type="ECO:0000259" key="6">
    <source>
        <dbReference type="Pfam" id="PF01494"/>
    </source>
</evidence>
<evidence type="ECO:0000256" key="3">
    <source>
        <dbReference type="ARBA" id="ARBA00022827"/>
    </source>
</evidence>